<feature type="region of interest" description="Disordered" evidence="1">
    <location>
        <begin position="209"/>
        <end position="241"/>
    </location>
</feature>
<dbReference type="Proteomes" id="UP001497392">
    <property type="component" value="Unassembled WGS sequence"/>
</dbReference>
<feature type="region of interest" description="Disordered" evidence="1">
    <location>
        <begin position="143"/>
        <end position="185"/>
    </location>
</feature>
<reference evidence="2 3" key="1">
    <citation type="submission" date="2024-06" db="EMBL/GenBank/DDBJ databases">
        <authorList>
            <person name="Kraege A."/>
            <person name="Thomma B."/>
        </authorList>
    </citation>
    <scope>NUCLEOTIDE SEQUENCE [LARGE SCALE GENOMIC DNA]</scope>
</reference>
<proteinExistence type="predicted"/>
<dbReference type="EMBL" id="CAXHTA020000008">
    <property type="protein sequence ID" value="CAL5223175.1"/>
    <property type="molecule type" value="Genomic_DNA"/>
</dbReference>
<accession>A0ABP1FTE6</accession>
<comment type="caution">
    <text evidence="2">The sequence shown here is derived from an EMBL/GenBank/DDBJ whole genome shotgun (WGS) entry which is preliminary data.</text>
</comment>
<evidence type="ECO:0000313" key="2">
    <source>
        <dbReference type="EMBL" id="CAL5223175.1"/>
    </source>
</evidence>
<keyword evidence="3" id="KW-1185">Reference proteome</keyword>
<name>A0ABP1FTE6_9CHLO</name>
<evidence type="ECO:0000256" key="1">
    <source>
        <dbReference type="SAM" id="MobiDB-lite"/>
    </source>
</evidence>
<protein>
    <submittedName>
        <fullName evidence="2">G5647 protein</fullName>
    </submittedName>
</protein>
<evidence type="ECO:0000313" key="3">
    <source>
        <dbReference type="Proteomes" id="UP001497392"/>
    </source>
</evidence>
<sequence length="241" mass="26493">MSDIISRVSSYAWSAEQAVVHVTLSVLGASLGLLEGTFKGFQILQPNFRSRESLEDLLYGNNHKEDRGSVTELLKSWIPFLHHSQPNLKHLKAKEEEKCGAAYTNGVAPQAVEVLQEPPISEKLPKPQVDVAAYDYHTVYSEESEAAPYKPTTPELISHKPSTLDLPTHKPDARADQPPPQHTLLRAPHLGHLLTTVLNFYSFSEEASPDSRLCPAVPPPPANKSGDKSCEQVGLPLVEHA</sequence>
<organism evidence="2 3">
    <name type="scientific">Coccomyxa viridis</name>
    <dbReference type="NCBI Taxonomy" id="1274662"/>
    <lineage>
        <taxon>Eukaryota</taxon>
        <taxon>Viridiplantae</taxon>
        <taxon>Chlorophyta</taxon>
        <taxon>core chlorophytes</taxon>
        <taxon>Trebouxiophyceae</taxon>
        <taxon>Trebouxiophyceae incertae sedis</taxon>
        <taxon>Coccomyxaceae</taxon>
        <taxon>Coccomyxa</taxon>
    </lineage>
</organism>
<gene>
    <name evidence="2" type="primary">g5647</name>
    <name evidence="2" type="ORF">VP750_LOCUS4834</name>
</gene>